<keyword evidence="2" id="KW-1185">Reference proteome</keyword>
<evidence type="ECO:0000313" key="1">
    <source>
        <dbReference type="EMBL" id="URD74461.1"/>
    </source>
</evidence>
<evidence type="ECO:0000313" key="2">
    <source>
        <dbReference type="Proteomes" id="UP001055439"/>
    </source>
</evidence>
<accession>A0A9E7JB65</accession>
<dbReference type="OrthoDB" id="10523541at2759"/>
<dbReference type="AlphaFoldDB" id="A0A9E7JB65"/>
<organism evidence="1 2">
    <name type="scientific">Musa troglodytarum</name>
    <name type="common">fe'i banana</name>
    <dbReference type="NCBI Taxonomy" id="320322"/>
    <lineage>
        <taxon>Eukaryota</taxon>
        <taxon>Viridiplantae</taxon>
        <taxon>Streptophyta</taxon>
        <taxon>Embryophyta</taxon>
        <taxon>Tracheophyta</taxon>
        <taxon>Spermatophyta</taxon>
        <taxon>Magnoliopsida</taxon>
        <taxon>Liliopsida</taxon>
        <taxon>Zingiberales</taxon>
        <taxon>Musaceae</taxon>
        <taxon>Musa</taxon>
    </lineage>
</organism>
<reference evidence="1" key="1">
    <citation type="submission" date="2022-05" db="EMBL/GenBank/DDBJ databases">
        <title>The Musa troglodytarum L. genome provides insights into the mechanism of non-climacteric behaviour and enrichment of carotenoids.</title>
        <authorList>
            <person name="Wang J."/>
        </authorList>
    </citation>
    <scope>NUCLEOTIDE SEQUENCE</scope>
    <source>
        <tissue evidence="1">Leaf</tissue>
    </source>
</reference>
<protein>
    <submittedName>
        <fullName evidence="1">Uncharacterized protein</fullName>
    </submittedName>
</protein>
<dbReference type="Proteomes" id="UP001055439">
    <property type="component" value="Chromosome 1"/>
</dbReference>
<name>A0A9E7JB65_9LILI</name>
<proteinExistence type="predicted"/>
<sequence>MLASISSIASISRASAALAVCFEEAYRLRVWVREARKVGTPLEQKVALQAEASMVPEEVKMLMTLVGFRRGNPHHYAAVGKWRGLIMLMIKSIATAKQADGDEVPYSEEDKDFGELDAEKTIRSFTSSAQEIKELKHPNLCYCSVGQREANRKEFVLRARKAEEKNKFVASFQSFRPSNLATYAACRYISL</sequence>
<dbReference type="EMBL" id="CP097502">
    <property type="protein sequence ID" value="URD74461.1"/>
    <property type="molecule type" value="Genomic_DNA"/>
</dbReference>
<gene>
    <name evidence="1" type="ORF">MUK42_26179</name>
</gene>